<evidence type="ECO:0000256" key="1">
    <source>
        <dbReference type="SAM" id="MobiDB-lite"/>
    </source>
</evidence>
<dbReference type="InterPro" id="IPR050302">
    <property type="entry name" value="Rab_GAP_TBC_domain"/>
</dbReference>
<feature type="region of interest" description="Disordered" evidence="1">
    <location>
        <begin position="106"/>
        <end position="126"/>
    </location>
</feature>
<evidence type="ECO:0000313" key="4">
    <source>
        <dbReference type="Proteomes" id="UP000095023"/>
    </source>
</evidence>
<feature type="region of interest" description="Disordered" evidence="1">
    <location>
        <begin position="1"/>
        <end position="89"/>
    </location>
</feature>
<dbReference type="Pfam" id="PF00566">
    <property type="entry name" value="RabGAP-TBC"/>
    <property type="match status" value="1"/>
</dbReference>
<dbReference type="EMBL" id="KV453842">
    <property type="protein sequence ID" value="ODV91193.1"/>
    <property type="molecule type" value="Genomic_DNA"/>
</dbReference>
<dbReference type="PANTHER" id="PTHR47219:SF15">
    <property type="entry name" value="TBC1 DOMAIN FAMILY MEMBER 12 ISOFORM X1"/>
    <property type="match status" value="1"/>
</dbReference>
<dbReference type="OrthoDB" id="289721at2759"/>
<dbReference type="Proteomes" id="UP000095023">
    <property type="component" value="Unassembled WGS sequence"/>
</dbReference>
<sequence length="582" mass="66641">MSRNSPVRPPDASRPRPHSYVLPSHNHAYDDFEDISFRESSPVSSPAHDNSVSVSGSTYANTRKAPRPKTRSMQFPLPSPGNVSASSPALPDANYSFPMPMPRPPYAASANGGSPTPSSRRSSYISQKSINDTSLSHQLELEYDSDDEIPHDTIFWNVPLSPSISRVHLDVLASQQPVSRSLHDFIDEEDQSETPCDPNLLRASLSLSDGGSDTIPMHQRIKSWDRAVANLSEDARNLSMAYAEEFDLQQAERSDNILFNNSKVIKKPPLQLDISDVVETIPLSHEKERHMSRTRPAWLPPKSRSEEKRHVTEYKNMMKSFLSSEKKKKKKQVKESLDRDHIRVNDYKTWREIVSSSEAYQAAVQTEKLREMWWRGVAPDVREQVWKRQIGNSLAITHETYMRALKRANDAEDLAYEEENYDSTESRQNRRLFTMIKTDVETTLPEYHLFQKDERLHGDLISLLKSYAFYRTDIGYTTGMNYIAALLLIVLGGTEEAFSAMANILNRPLPMALYTHDTLLQEPYFKAFLEMFQRKLPSLYKHMRKVGLDPTEAIKPMLLPLFTLHTAPNITVRIWDVMFCYE</sequence>
<feature type="compositionally biased region" description="Polar residues" evidence="1">
    <location>
        <begin position="38"/>
        <end position="61"/>
    </location>
</feature>
<dbReference type="PROSITE" id="PS50086">
    <property type="entry name" value="TBC_RABGAP"/>
    <property type="match status" value="1"/>
</dbReference>
<protein>
    <recommendedName>
        <fullName evidence="2">Rab-GAP TBC domain-containing protein</fullName>
    </recommendedName>
</protein>
<evidence type="ECO:0000259" key="2">
    <source>
        <dbReference type="PROSITE" id="PS50086"/>
    </source>
</evidence>
<organism evidence="3 4">
    <name type="scientific">Tortispora caseinolytica NRRL Y-17796</name>
    <dbReference type="NCBI Taxonomy" id="767744"/>
    <lineage>
        <taxon>Eukaryota</taxon>
        <taxon>Fungi</taxon>
        <taxon>Dikarya</taxon>
        <taxon>Ascomycota</taxon>
        <taxon>Saccharomycotina</taxon>
        <taxon>Trigonopsidomycetes</taxon>
        <taxon>Trigonopsidales</taxon>
        <taxon>Trigonopsidaceae</taxon>
        <taxon>Tortispora</taxon>
    </lineage>
</organism>
<name>A0A1E4THI0_9ASCO</name>
<dbReference type="InterPro" id="IPR000195">
    <property type="entry name" value="Rab-GAP-TBC_dom"/>
</dbReference>
<feature type="region of interest" description="Disordered" evidence="1">
    <location>
        <begin position="286"/>
        <end position="309"/>
    </location>
</feature>
<feature type="domain" description="Rab-GAP TBC" evidence="2">
    <location>
        <begin position="376"/>
        <end position="582"/>
    </location>
</feature>
<evidence type="ECO:0000313" key="3">
    <source>
        <dbReference type="EMBL" id="ODV91193.1"/>
    </source>
</evidence>
<keyword evidence="4" id="KW-1185">Reference proteome</keyword>
<dbReference type="Gene3D" id="1.10.472.80">
    <property type="entry name" value="Ypt/Rab-GAP domain of gyp1p, domain 3"/>
    <property type="match status" value="1"/>
</dbReference>
<accession>A0A1E4THI0</accession>
<dbReference type="GO" id="GO:0031267">
    <property type="term" value="F:small GTPase binding"/>
    <property type="evidence" value="ECO:0007669"/>
    <property type="project" value="TreeGrafter"/>
</dbReference>
<dbReference type="SMART" id="SM00164">
    <property type="entry name" value="TBC"/>
    <property type="match status" value="1"/>
</dbReference>
<dbReference type="Gene3D" id="1.10.8.270">
    <property type="entry name" value="putative rabgap domain of human tbc1 domain family member 14 like domains"/>
    <property type="match status" value="1"/>
</dbReference>
<reference evidence="4" key="1">
    <citation type="submission" date="2016-02" db="EMBL/GenBank/DDBJ databases">
        <title>Comparative genomics of biotechnologically important yeasts.</title>
        <authorList>
            <consortium name="DOE Joint Genome Institute"/>
            <person name="Riley R."/>
            <person name="Haridas S."/>
            <person name="Wolfe K.H."/>
            <person name="Lopes M.R."/>
            <person name="Hittinger C.T."/>
            <person name="Goker M."/>
            <person name="Salamov A."/>
            <person name="Wisecaver J."/>
            <person name="Long T.M."/>
            <person name="Aerts A.L."/>
            <person name="Barry K."/>
            <person name="Choi C."/>
            <person name="Clum A."/>
            <person name="Coughlan A.Y."/>
            <person name="Deshpande S."/>
            <person name="Douglass A.P."/>
            <person name="Hanson S.J."/>
            <person name="Klenk H.-P."/>
            <person name="Labutti K."/>
            <person name="Lapidus A."/>
            <person name="Lindquist E."/>
            <person name="Lipzen A."/>
            <person name="Meier-Kolthoff J.P."/>
            <person name="Ohm R.A."/>
            <person name="Otillar R.P."/>
            <person name="Pangilinan J."/>
            <person name="Peng Y."/>
            <person name="Rokas A."/>
            <person name="Rosa C.A."/>
            <person name="Scheuner C."/>
            <person name="Sibirny A.A."/>
            <person name="Slot J.C."/>
            <person name="Stielow J.B."/>
            <person name="Sun H."/>
            <person name="Kurtzman C.P."/>
            <person name="Blackwell M."/>
            <person name="Jeffries T.W."/>
            <person name="Grigoriev I.V."/>
        </authorList>
    </citation>
    <scope>NUCLEOTIDE SEQUENCE [LARGE SCALE GENOMIC DNA]</scope>
    <source>
        <strain evidence="4">NRRL Y-17796</strain>
    </source>
</reference>
<dbReference type="GO" id="GO:0030427">
    <property type="term" value="C:site of polarized growth"/>
    <property type="evidence" value="ECO:0007669"/>
    <property type="project" value="UniProtKB-ARBA"/>
</dbReference>
<feature type="compositionally biased region" description="Low complexity" evidence="1">
    <location>
        <begin position="114"/>
        <end position="126"/>
    </location>
</feature>
<dbReference type="InterPro" id="IPR035969">
    <property type="entry name" value="Rab-GAP_TBC_sf"/>
</dbReference>
<dbReference type="GO" id="GO:0005096">
    <property type="term" value="F:GTPase activator activity"/>
    <property type="evidence" value="ECO:0007669"/>
    <property type="project" value="TreeGrafter"/>
</dbReference>
<dbReference type="SUPFAM" id="SSF47923">
    <property type="entry name" value="Ypt/Rab-GAP domain of gyp1p"/>
    <property type="match status" value="2"/>
</dbReference>
<dbReference type="PANTHER" id="PTHR47219">
    <property type="entry name" value="RAB GTPASE-ACTIVATING PROTEIN 1-LIKE"/>
    <property type="match status" value="1"/>
</dbReference>
<proteinExistence type="predicted"/>
<dbReference type="AlphaFoldDB" id="A0A1E4THI0"/>
<dbReference type="Gene3D" id="1.10.10.750">
    <property type="entry name" value="Ypt/Rab-GAP domain of gyp1p, domain 1"/>
    <property type="match status" value="1"/>
</dbReference>
<gene>
    <name evidence="3" type="ORF">CANCADRAFT_44803</name>
</gene>